<protein>
    <submittedName>
        <fullName evidence="1">Uncharacterized protein</fullName>
    </submittedName>
</protein>
<proteinExistence type="predicted"/>
<reference evidence="1 2" key="1">
    <citation type="submission" date="2022-03" db="EMBL/GenBank/DDBJ databases">
        <authorList>
            <person name="Macdonald S."/>
            <person name="Ahmed S."/>
            <person name="Newling K."/>
        </authorList>
    </citation>
    <scope>NUCLEOTIDE SEQUENCE [LARGE SCALE GENOMIC DNA]</scope>
</reference>
<organism evidence="1 2">
    <name type="scientific">Eruca vesicaria subsp. sativa</name>
    <name type="common">Garden rocket</name>
    <name type="synonym">Eruca sativa</name>
    <dbReference type="NCBI Taxonomy" id="29727"/>
    <lineage>
        <taxon>Eukaryota</taxon>
        <taxon>Viridiplantae</taxon>
        <taxon>Streptophyta</taxon>
        <taxon>Embryophyta</taxon>
        <taxon>Tracheophyta</taxon>
        <taxon>Spermatophyta</taxon>
        <taxon>Magnoliopsida</taxon>
        <taxon>eudicotyledons</taxon>
        <taxon>Gunneridae</taxon>
        <taxon>Pentapetalae</taxon>
        <taxon>rosids</taxon>
        <taxon>malvids</taxon>
        <taxon>Brassicales</taxon>
        <taxon>Brassicaceae</taxon>
        <taxon>Brassiceae</taxon>
        <taxon>Eruca</taxon>
    </lineage>
</organism>
<dbReference type="AlphaFoldDB" id="A0ABC8KMT9"/>
<accession>A0ABC8KMT9</accession>
<gene>
    <name evidence="1" type="ORF">ERUC_LOCUS23281</name>
</gene>
<sequence length="96" mass="10890">MLSHRETDLHTALLKARYEELKVLTGWIQRMHQIDAASIETDVINRKYLYGNTVLHVAAYCDTHPQLSGGQRVICDASSYHNMILISLSLGTINHQ</sequence>
<evidence type="ECO:0000313" key="2">
    <source>
        <dbReference type="Proteomes" id="UP001642260"/>
    </source>
</evidence>
<dbReference type="Proteomes" id="UP001642260">
    <property type="component" value="Unassembled WGS sequence"/>
</dbReference>
<name>A0ABC8KMT9_ERUVS</name>
<comment type="caution">
    <text evidence="1">The sequence shown here is derived from an EMBL/GenBank/DDBJ whole genome shotgun (WGS) entry which is preliminary data.</text>
</comment>
<keyword evidence="2" id="KW-1185">Reference proteome</keyword>
<dbReference type="EMBL" id="CAKOAT010232821">
    <property type="protein sequence ID" value="CAH8357526.1"/>
    <property type="molecule type" value="Genomic_DNA"/>
</dbReference>
<evidence type="ECO:0000313" key="1">
    <source>
        <dbReference type="EMBL" id="CAH8357526.1"/>
    </source>
</evidence>